<evidence type="ECO:0000313" key="2">
    <source>
        <dbReference type="Proteomes" id="UP000198427"/>
    </source>
</evidence>
<keyword evidence="2" id="KW-1185">Reference proteome</keyword>
<dbReference type="EMBL" id="FZNZ01000015">
    <property type="protein sequence ID" value="SNR86373.1"/>
    <property type="molecule type" value="Genomic_DNA"/>
</dbReference>
<comment type="caution">
    <text evidence="1">The sequence shown here is derived from an EMBL/GenBank/DDBJ whole genome shotgun (WGS) entry which is preliminary data.</text>
</comment>
<name>A0AA94LKE9_9BACT</name>
<reference evidence="1 2" key="1">
    <citation type="submission" date="2017-06" db="EMBL/GenBank/DDBJ databases">
        <authorList>
            <person name="Varghese N."/>
            <person name="Submissions S."/>
        </authorList>
    </citation>
    <scope>NUCLEOTIDE SEQUENCE [LARGE SCALE GENOMIC DNA]</scope>
    <source>
        <strain evidence="1 2">DSM 26989</strain>
    </source>
</reference>
<organism evidence="1 2">
    <name type="scientific">Prevotella jejuni</name>
    <dbReference type="NCBI Taxonomy" id="1177574"/>
    <lineage>
        <taxon>Bacteria</taxon>
        <taxon>Pseudomonadati</taxon>
        <taxon>Bacteroidota</taxon>
        <taxon>Bacteroidia</taxon>
        <taxon>Bacteroidales</taxon>
        <taxon>Prevotellaceae</taxon>
        <taxon>Prevotella</taxon>
    </lineage>
</organism>
<proteinExistence type="predicted"/>
<sequence length="57" mass="6083">MKNNEIASYDSFEILNFDELENLCGGERFGEQAEAGKAVGFKCCNGSGSGSTSVEKI</sequence>
<evidence type="ECO:0000313" key="1">
    <source>
        <dbReference type="EMBL" id="SNR86373.1"/>
    </source>
</evidence>
<gene>
    <name evidence="1" type="ORF">SAMN06265364_11542</name>
</gene>
<dbReference type="AlphaFoldDB" id="A0AA94LKE9"/>
<accession>A0AA94LKE9</accession>
<dbReference type="Proteomes" id="UP000198427">
    <property type="component" value="Unassembled WGS sequence"/>
</dbReference>
<protein>
    <submittedName>
        <fullName evidence="1">Uncharacterized protein</fullName>
    </submittedName>
</protein>